<evidence type="ECO:0000256" key="1">
    <source>
        <dbReference type="SAM" id="MobiDB-lite"/>
    </source>
</evidence>
<sequence length="575" mass="63165">MKKKMKVKSSVAAKLLVTFDSRERKKSRYLSYPYINLELEHITSPDKTEDSQTHGHSNKVEASSAAINHLNGKPSTAKSGRKRIRGNWCRKFIEWNTLFRGPEFTKASTVELLSGLYSKAIGFDLPNEKNRQSDLVEWFFCSYRLSTFHDEAELAASLINLNGGNSGASVRNTSPDVSTKQEKTKKKKPENTSRLRTKSLSSQADMNVSTTATTSEFLSQCSTEINTAKPVGNTEEVTPLLSSVPEGAAEPKQRKKVVAPDNPSSETFLSSPDIGEKSNICSSLVIDLQMLSPSTKDIPGKNTDTTKEELGLIGSNPESCASEPCSVGNIAHQSLFVSMSTTSEVSVASVKKTIRRRRKRKEKGPVVIKTLIPDLNGSSAENNQEEPKSKLSRNIFTGTGLTQTKNYNRMEANGDAQGTCLLLQFDPGVSLPSKEDLLSTFCRFGPLKVPETQMSQDGHARIVFTRSEDAGEAFCSIQQNKPFGTILLDCKLHHNFSAFSASTSPTLEQCVMTEGPSWAKPLHCERPSLAFIRQNLQMMASTLETSGDTISPDVRNNLEGEITNLLKKVNSMVGF</sequence>
<evidence type="ECO:0000313" key="2">
    <source>
        <dbReference type="EMBL" id="KAF7826890.1"/>
    </source>
</evidence>
<organism evidence="2 3">
    <name type="scientific">Senna tora</name>
    <dbReference type="NCBI Taxonomy" id="362788"/>
    <lineage>
        <taxon>Eukaryota</taxon>
        <taxon>Viridiplantae</taxon>
        <taxon>Streptophyta</taxon>
        <taxon>Embryophyta</taxon>
        <taxon>Tracheophyta</taxon>
        <taxon>Spermatophyta</taxon>
        <taxon>Magnoliopsida</taxon>
        <taxon>eudicotyledons</taxon>
        <taxon>Gunneridae</taxon>
        <taxon>Pentapetalae</taxon>
        <taxon>rosids</taxon>
        <taxon>fabids</taxon>
        <taxon>Fabales</taxon>
        <taxon>Fabaceae</taxon>
        <taxon>Caesalpinioideae</taxon>
        <taxon>Cassia clade</taxon>
        <taxon>Senna</taxon>
    </lineage>
</organism>
<keyword evidence="2" id="KW-0808">Transferase</keyword>
<name>A0A834TR73_9FABA</name>
<feature type="compositionally biased region" description="Polar residues" evidence="1">
    <location>
        <begin position="192"/>
        <end position="208"/>
    </location>
</feature>
<feature type="compositionally biased region" description="Basic and acidic residues" evidence="1">
    <location>
        <begin position="43"/>
        <end position="53"/>
    </location>
</feature>
<reference evidence="2" key="1">
    <citation type="submission" date="2020-09" db="EMBL/GenBank/DDBJ databases">
        <title>Genome-Enabled Discovery of Anthraquinone Biosynthesis in Senna tora.</title>
        <authorList>
            <person name="Kang S.-H."/>
            <person name="Pandey R.P."/>
            <person name="Lee C.-M."/>
            <person name="Sim J.-S."/>
            <person name="Jeong J.-T."/>
            <person name="Choi B.-S."/>
            <person name="Jung M."/>
            <person name="Ginzburg D."/>
            <person name="Zhao K."/>
            <person name="Won S.Y."/>
            <person name="Oh T.-J."/>
            <person name="Yu Y."/>
            <person name="Kim N.-H."/>
            <person name="Lee O.R."/>
            <person name="Lee T.-H."/>
            <person name="Bashyal P."/>
            <person name="Kim T.-S."/>
            <person name="Lee W.-H."/>
            <person name="Kawkins C."/>
            <person name="Kim C.-K."/>
            <person name="Kim J.S."/>
            <person name="Ahn B.O."/>
            <person name="Rhee S.Y."/>
            <person name="Sohng J.K."/>
        </authorList>
    </citation>
    <scope>NUCLEOTIDE SEQUENCE</scope>
    <source>
        <tissue evidence="2">Leaf</tissue>
    </source>
</reference>
<feature type="region of interest" description="Disordered" evidence="1">
    <location>
        <begin position="164"/>
        <end position="208"/>
    </location>
</feature>
<dbReference type="GO" id="GO:0016301">
    <property type="term" value="F:kinase activity"/>
    <property type="evidence" value="ECO:0007669"/>
    <property type="project" value="UniProtKB-KW"/>
</dbReference>
<proteinExistence type="predicted"/>
<comment type="caution">
    <text evidence="2">The sequence shown here is derived from an EMBL/GenBank/DDBJ whole genome shotgun (WGS) entry which is preliminary data.</text>
</comment>
<dbReference type="PANTHER" id="PTHR35491:SF12">
    <property type="entry name" value="RRM DOMAIN-CONTAINING PROTEIN"/>
    <property type="match status" value="1"/>
</dbReference>
<protein>
    <submittedName>
        <fullName evidence="2">Serine/threonine-protein kinase ATM isoform X2</fullName>
    </submittedName>
</protein>
<dbReference type="PANTHER" id="PTHR35491">
    <property type="entry name" value="OS12G0638500-LIKE PROTEIN"/>
    <property type="match status" value="1"/>
</dbReference>
<feature type="region of interest" description="Disordered" evidence="1">
    <location>
        <begin position="43"/>
        <end position="82"/>
    </location>
</feature>
<keyword evidence="2" id="KW-0418">Kinase</keyword>
<evidence type="ECO:0000313" key="3">
    <source>
        <dbReference type="Proteomes" id="UP000634136"/>
    </source>
</evidence>
<dbReference type="Proteomes" id="UP000634136">
    <property type="component" value="Unassembled WGS sequence"/>
</dbReference>
<dbReference type="AlphaFoldDB" id="A0A834TR73"/>
<feature type="compositionally biased region" description="Polar residues" evidence="1">
    <location>
        <begin position="164"/>
        <end position="178"/>
    </location>
</feature>
<dbReference type="OrthoDB" id="21615at2759"/>
<feature type="region of interest" description="Disordered" evidence="1">
    <location>
        <begin position="244"/>
        <end position="273"/>
    </location>
</feature>
<gene>
    <name evidence="2" type="ORF">G2W53_018054</name>
</gene>
<keyword evidence="3" id="KW-1185">Reference proteome</keyword>
<accession>A0A834TR73</accession>
<dbReference type="EMBL" id="JAAIUW010000006">
    <property type="protein sequence ID" value="KAF7826890.1"/>
    <property type="molecule type" value="Genomic_DNA"/>
</dbReference>